<evidence type="ECO:0000313" key="3">
    <source>
        <dbReference type="Proteomes" id="UP000684084"/>
    </source>
</evidence>
<accession>A0A915Z3K5</accession>
<organism evidence="2 3">
    <name type="scientific">Rhizophagus irregularis</name>
    <dbReference type="NCBI Taxonomy" id="588596"/>
    <lineage>
        <taxon>Eukaryota</taxon>
        <taxon>Fungi</taxon>
        <taxon>Fungi incertae sedis</taxon>
        <taxon>Mucoromycota</taxon>
        <taxon>Glomeromycotina</taxon>
        <taxon>Glomeromycetes</taxon>
        <taxon>Glomerales</taxon>
        <taxon>Glomeraceae</taxon>
        <taxon>Rhizophagus</taxon>
    </lineage>
</organism>
<dbReference type="AlphaFoldDB" id="A0A915Z3K5"/>
<keyword evidence="1" id="KW-1133">Transmembrane helix</keyword>
<keyword evidence="1" id="KW-0472">Membrane</keyword>
<protein>
    <submittedName>
        <fullName evidence="2">Uncharacterized protein</fullName>
    </submittedName>
</protein>
<comment type="caution">
    <text evidence="2">The sequence shown here is derived from an EMBL/GenBank/DDBJ whole genome shotgun (WGS) entry which is preliminary data.</text>
</comment>
<feature type="transmembrane region" description="Helical" evidence="1">
    <location>
        <begin position="66"/>
        <end position="83"/>
    </location>
</feature>
<evidence type="ECO:0000313" key="2">
    <source>
        <dbReference type="EMBL" id="CAB5359543.1"/>
    </source>
</evidence>
<dbReference type="Proteomes" id="UP000684084">
    <property type="component" value="Unassembled WGS sequence"/>
</dbReference>
<reference evidence="2" key="1">
    <citation type="submission" date="2020-05" db="EMBL/GenBank/DDBJ databases">
        <authorList>
            <person name="Rincon C."/>
            <person name="Sanders R I."/>
            <person name="Robbins C."/>
            <person name="Chaturvedi A."/>
        </authorList>
    </citation>
    <scope>NUCLEOTIDE SEQUENCE</scope>
    <source>
        <strain evidence="2">CHB12</strain>
    </source>
</reference>
<keyword evidence="1" id="KW-0812">Transmembrane</keyword>
<sequence length="85" mass="10275">MITLTKNDFYSTLRKLCNSLSELLFVKKPFQSFKVRLEISQLIRLPDLPTTKYCSRCQKRHLSSRIWHTVCLWIMFNPIAFFLRY</sequence>
<gene>
    <name evidence="2" type="ORF">CHRIB12_LOCUS7755</name>
</gene>
<dbReference type="EMBL" id="CAGKOT010000014">
    <property type="protein sequence ID" value="CAB5359543.1"/>
    <property type="molecule type" value="Genomic_DNA"/>
</dbReference>
<name>A0A915Z3K5_9GLOM</name>
<proteinExistence type="predicted"/>
<evidence type="ECO:0000256" key="1">
    <source>
        <dbReference type="SAM" id="Phobius"/>
    </source>
</evidence>